<dbReference type="EMBL" id="BFAV01000075">
    <property type="protein sequence ID" value="GBF33178.1"/>
    <property type="molecule type" value="Genomic_DNA"/>
</dbReference>
<dbReference type="AlphaFoldDB" id="A0A2L2XAI1"/>
<protein>
    <submittedName>
        <fullName evidence="1">Uncharacterized protein</fullName>
    </submittedName>
</protein>
<evidence type="ECO:0000313" key="1">
    <source>
        <dbReference type="EMBL" id="GBF33178.1"/>
    </source>
</evidence>
<gene>
    <name evidence="1" type="ORF">DCCM_2277</name>
</gene>
<comment type="caution">
    <text evidence="1">The sequence shown here is derived from an EMBL/GenBank/DDBJ whole genome shotgun (WGS) entry which is preliminary data.</text>
</comment>
<reference evidence="2" key="1">
    <citation type="submission" date="2018-02" db="EMBL/GenBank/DDBJ databases">
        <title>Genome sequence of Desulfocucumis palustris strain NAW-5.</title>
        <authorList>
            <person name="Watanabe M."/>
            <person name="Kojima H."/>
            <person name="Fukui M."/>
        </authorList>
    </citation>
    <scope>NUCLEOTIDE SEQUENCE [LARGE SCALE GENOMIC DNA]</scope>
    <source>
        <strain evidence="2">NAW-5</strain>
    </source>
</reference>
<keyword evidence="2" id="KW-1185">Reference proteome</keyword>
<proteinExistence type="predicted"/>
<organism evidence="1 2">
    <name type="scientific">Desulfocucumis palustris</name>
    <dbReference type="NCBI Taxonomy" id="1898651"/>
    <lineage>
        <taxon>Bacteria</taxon>
        <taxon>Bacillati</taxon>
        <taxon>Bacillota</taxon>
        <taxon>Clostridia</taxon>
        <taxon>Eubacteriales</taxon>
        <taxon>Desulfocucumaceae</taxon>
        <taxon>Desulfocucumis</taxon>
    </lineage>
</organism>
<accession>A0A2L2XAI1</accession>
<name>A0A2L2XAI1_9FIRM</name>
<sequence>MEKYCTAQTFVNKLGLAVSFSLSSFFYLSLPERIFTGLCNPGLTVEIRKRTLFTAF</sequence>
<evidence type="ECO:0000313" key="2">
    <source>
        <dbReference type="Proteomes" id="UP000239549"/>
    </source>
</evidence>
<dbReference type="Proteomes" id="UP000239549">
    <property type="component" value="Unassembled WGS sequence"/>
</dbReference>